<keyword evidence="2" id="KW-1185">Reference proteome</keyword>
<protein>
    <submittedName>
        <fullName evidence="1">Rhodanese domain-containing protein</fullName>
    </submittedName>
</protein>
<comment type="caution">
    <text evidence="1">The sequence shown here is derived from an EMBL/GenBank/DDBJ whole genome shotgun (WGS) entry which is preliminary data.</text>
</comment>
<dbReference type="EMBL" id="JAGFNK010001108">
    <property type="protein sequence ID" value="KAI9434910.1"/>
    <property type="molecule type" value="Genomic_DNA"/>
</dbReference>
<proteinExistence type="predicted"/>
<dbReference type="Proteomes" id="UP001207468">
    <property type="component" value="Unassembled WGS sequence"/>
</dbReference>
<gene>
    <name evidence="1" type="ORF">F5148DRAFT_1295048</name>
</gene>
<reference evidence="1" key="1">
    <citation type="submission" date="2021-03" db="EMBL/GenBank/DDBJ databases">
        <title>Evolutionary priming and transition to the ectomycorrhizal habit in an iconic lineage of mushroom-forming fungi: is preadaptation a requirement?</title>
        <authorList>
            <consortium name="DOE Joint Genome Institute"/>
            <person name="Looney B.P."/>
            <person name="Miyauchi S."/>
            <person name="Morin E."/>
            <person name="Drula E."/>
            <person name="Courty P.E."/>
            <person name="Chicoki N."/>
            <person name="Fauchery L."/>
            <person name="Kohler A."/>
            <person name="Kuo A."/>
            <person name="LaButti K."/>
            <person name="Pangilinan J."/>
            <person name="Lipzen A."/>
            <person name="Riley R."/>
            <person name="Andreopoulos W."/>
            <person name="He G."/>
            <person name="Johnson J."/>
            <person name="Barry K.W."/>
            <person name="Grigoriev I.V."/>
            <person name="Nagy L."/>
            <person name="Hibbett D."/>
            <person name="Henrissat B."/>
            <person name="Matheny P.B."/>
            <person name="Labbe J."/>
            <person name="Martin A.F."/>
        </authorList>
    </citation>
    <scope>NUCLEOTIDE SEQUENCE</scope>
    <source>
        <strain evidence="1">BPL698</strain>
    </source>
</reference>
<sequence>MQLITVEELKARLDAGEKVNLVDVREPHENAEFNIGGILLPLGKVQTMQTDAIDDLKDQEVIVYCRSGNRSGQAALVLEQIGFTNVINVTGGMLAWQQQIGK</sequence>
<name>A0ACC0TTF8_9AGAM</name>
<evidence type="ECO:0000313" key="1">
    <source>
        <dbReference type="EMBL" id="KAI9434910.1"/>
    </source>
</evidence>
<accession>A0ACC0TTF8</accession>
<evidence type="ECO:0000313" key="2">
    <source>
        <dbReference type="Proteomes" id="UP001207468"/>
    </source>
</evidence>
<organism evidence="1 2">
    <name type="scientific">Russula earlei</name>
    <dbReference type="NCBI Taxonomy" id="71964"/>
    <lineage>
        <taxon>Eukaryota</taxon>
        <taxon>Fungi</taxon>
        <taxon>Dikarya</taxon>
        <taxon>Basidiomycota</taxon>
        <taxon>Agaricomycotina</taxon>
        <taxon>Agaricomycetes</taxon>
        <taxon>Russulales</taxon>
        <taxon>Russulaceae</taxon>
        <taxon>Russula</taxon>
    </lineage>
</organism>